<name>A0A9E5JRI6_9MICO</name>
<dbReference type="InterPro" id="IPR000843">
    <property type="entry name" value="HTH_LacI"/>
</dbReference>
<keyword evidence="3" id="KW-0804">Transcription</keyword>
<evidence type="ECO:0000259" key="4">
    <source>
        <dbReference type="PROSITE" id="PS50932"/>
    </source>
</evidence>
<evidence type="ECO:0000256" key="2">
    <source>
        <dbReference type="ARBA" id="ARBA00023125"/>
    </source>
</evidence>
<accession>A0A9E5JRI6</accession>
<dbReference type="OrthoDB" id="4268837at2"/>
<protein>
    <submittedName>
        <fullName evidence="5">LacI family transcriptional regulator</fullName>
    </submittedName>
</protein>
<dbReference type="PROSITE" id="PS50932">
    <property type="entry name" value="HTH_LACI_2"/>
    <property type="match status" value="1"/>
</dbReference>
<dbReference type="PANTHER" id="PTHR30146">
    <property type="entry name" value="LACI-RELATED TRANSCRIPTIONAL REPRESSOR"/>
    <property type="match status" value="1"/>
</dbReference>
<evidence type="ECO:0000256" key="1">
    <source>
        <dbReference type="ARBA" id="ARBA00023015"/>
    </source>
</evidence>
<dbReference type="EMBL" id="VIKT02000016">
    <property type="protein sequence ID" value="NHF63532.1"/>
    <property type="molecule type" value="Genomic_DNA"/>
</dbReference>
<dbReference type="InterPro" id="IPR028082">
    <property type="entry name" value="Peripla_BP_I"/>
</dbReference>
<gene>
    <name evidence="5" type="ORF">FK219_009815</name>
</gene>
<sequence length="343" mass="36087">MSDDTATHDTVTGAPTLEMVATVAGVSRATVSRVINDSPRVTPAAIAAVERAIAELGYVPNRAARILASRRTFAIALVIPENTAKFFADPYFAQVIQGVALELSSTAYTLSLLIAPEADAEKTRNFLQAGNVDGALVLSHHSDDRSYLALARTLPVVFGGRPMSAEGGEGYYVDVDNVAAARHATEHLVSLGRRRVATIAGPADMAAGLDRVDGWREALDAAGLAADLVERADFTPAGGADAMRRILDRGVTIDALFAASSQMAAGALGVLRDAGLTVPDDVAITSIDNDYFAQNATPRLTTVEQPSVEVGRTMARLIVDRIEGRDVAQVTILPTRLVHGDSA</sequence>
<dbReference type="GO" id="GO:0000976">
    <property type="term" value="F:transcription cis-regulatory region binding"/>
    <property type="evidence" value="ECO:0007669"/>
    <property type="project" value="TreeGrafter"/>
</dbReference>
<dbReference type="InterPro" id="IPR046335">
    <property type="entry name" value="LacI/GalR-like_sensor"/>
</dbReference>
<dbReference type="Gene3D" id="3.40.50.2300">
    <property type="match status" value="2"/>
</dbReference>
<evidence type="ECO:0000256" key="3">
    <source>
        <dbReference type="ARBA" id="ARBA00023163"/>
    </source>
</evidence>
<dbReference type="SMART" id="SM00354">
    <property type="entry name" value="HTH_LACI"/>
    <property type="match status" value="1"/>
</dbReference>
<dbReference type="AlphaFoldDB" id="A0A9E5JRI6"/>
<organism evidence="5 6">
    <name type="scientific">Microcella pacifica</name>
    <dbReference type="NCBI Taxonomy" id="2591847"/>
    <lineage>
        <taxon>Bacteria</taxon>
        <taxon>Bacillati</taxon>
        <taxon>Actinomycetota</taxon>
        <taxon>Actinomycetes</taxon>
        <taxon>Micrococcales</taxon>
        <taxon>Microbacteriaceae</taxon>
        <taxon>Microcella</taxon>
    </lineage>
</organism>
<dbReference type="GO" id="GO:0003700">
    <property type="term" value="F:DNA-binding transcription factor activity"/>
    <property type="evidence" value="ECO:0007669"/>
    <property type="project" value="TreeGrafter"/>
</dbReference>
<feature type="domain" description="HTH lacI-type" evidence="4">
    <location>
        <begin position="15"/>
        <end position="69"/>
    </location>
</feature>
<evidence type="ECO:0000313" key="5">
    <source>
        <dbReference type="EMBL" id="NHF63532.1"/>
    </source>
</evidence>
<dbReference type="Gene3D" id="1.10.260.40">
    <property type="entry name" value="lambda repressor-like DNA-binding domains"/>
    <property type="match status" value="1"/>
</dbReference>
<dbReference type="Pfam" id="PF13377">
    <property type="entry name" value="Peripla_BP_3"/>
    <property type="match status" value="1"/>
</dbReference>
<dbReference type="SUPFAM" id="SSF47413">
    <property type="entry name" value="lambda repressor-like DNA-binding domains"/>
    <property type="match status" value="1"/>
</dbReference>
<dbReference type="Proteomes" id="UP000818266">
    <property type="component" value="Unassembled WGS sequence"/>
</dbReference>
<dbReference type="InterPro" id="IPR010982">
    <property type="entry name" value="Lambda_DNA-bd_dom_sf"/>
</dbReference>
<dbReference type="PANTHER" id="PTHR30146:SF109">
    <property type="entry name" value="HTH-TYPE TRANSCRIPTIONAL REGULATOR GALS"/>
    <property type="match status" value="1"/>
</dbReference>
<dbReference type="RefSeq" id="WP_152582584.1">
    <property type="nucleotide sequence ID" value="NZ_VIKT02000016.1"/>
</dbReference>
<dbReference type="CDD" id="cd01392">
    <property type="entry name" value="HTH_LacI"/>
    <property type="match status" value="1"/>
</dbReference>
<comment type="caution">
    <text evidence="5">The sequence shown here is derived from an EMBL/GenBank/DDBJ whole genome shotgun (WGS) entry which is preliminary data.</text>
</comment>
<keyword evidence="2" id="KW-0238">DNA-binding</keyword>
<reference evidence="5 6" key="2">
    <citation type="submission" date="2020-03" db="EMBL/GenBank/DDBJ databases">
        <title>Chryseoglobus sp. isolated from a deep-sea seamount.</title>
        <authorList>
            <person name="Zhang D.-C."/>
        </authorList>
    </citation>
    <scope>NUCLEOTIDE SEQUENCE [LARGE SCALE GENOMIC DNA]</scope>
    <source>
        <strain evidence="5 6">KN1116</strain>
    </source>
</reference>
<keyword evidence="6" id="KW-1185">Reference proteome</keyword>
<evidence type="ECO:0000313" key="6">
    <source>
        <dbReference type="Proteomes" id="UP000818266"/>
    </source>
</evidence>
<dbReference type="CDD" id="cd06267">
    <property type="entry name" value="PBP1_LacI_sugar_binding-like"/>
    <property type="match status" value="1"/>
</dbReference>
<proteinExistence type="predicted"/>
<dbReference type="SUPFAM" id="SSF53822">
    <property type="entry name" value="Periplasmic binding protein-like I"/>
    <property type="match status" value="1"/>
</dbReference>
<dbReference type="Pfam" id="PF00356">
    <property type="entry name" value="LacI"/>
    <property type="match status" value="1"/>
</dbReference>
<reference evidence="5 6" key="1">
    <citation type="submission" date="2019-06" db="EMBL/GenBank/DDBJ databases">
        <authorList>
            <person name="De-Chao Zhang Q."/>
        </authorList>
    </citation>
    <scope>NUCLEOTIDE SEQUENCE [LARGE SCALE GENOMIC DNA]</scope>
    <source>
        <strain evidence="5 6">KN1116</strain>
    </source>
</reference>
<keyword evidence="1" id="KW-0805">Transcription regulation</keyword>